<keyword evidence="1" id="KW-0812">Transmembrane</keyword>
<keyword evidence="1" id="KW-1133">Transmembrane helix</keyword>
<keyword evidence="4" id="KW-1185">Reference proteome</keyword>
<dbReference type="Pfam" id="PF12089">
    <property type="entry name" value="DUF3566"/>
    <property type="match status" value="1"/>
</dbReference>
<feature type="transmembrane region" description="Helical" evidence="1">
    <location>
        <begin position="63"/>
        <end position="87"/>
    </location>
</feature>
<feature type="domain" description="DUF3566" evidence="2">
    <location>
        <begin position="4"/>
        <end position="111"/>
    </location>
</feature>
<sequence length="118" mass="12218">MANTRVLVRRIAPVSAFRTALALSLAGLAAWMICVVLLYFGLDAAGIWAKVNSIIGGTGGSQVVGFGVVISVAAILGVLMSVLFIVLAPLTAVMYNAIVDLFGGVSVTLSEQPRGKRL</sequence>
<protein>
    <recommendedName>
        <fullName evidence="2">DUF3566 domain-containing protein</fullName>
    </recommendedName>
</protein>
<dbReference type="GeneID" id="78248905"/>
<dbReference type="Proteomes" id="UP000016943">
    <property type="component" value="Chromosome"/>
</dbReference>
<dbReference type="HOGENOM" id="CLU_046697_5_0_11"/>
<evidence type="ECO:0000313" key="3">
    <source>
        <dbReference type="EMBL" id="AGU14219.1"/>
    </source>
</evidence>
<dbReference type="InterPro" id="IPR021949">
    <property type="entry name" value="DUF3566_TM"/>
</dbReference>
<dbReference type="OrthoDB" id="3240216at2"/>
<evidence type="ECO:0000259" key="2">
    <source>
        <dbReference type="Pfam" id="PF12089"/>
    </source>
</evidence>
<feature type="transmembrane region" description="Helical" evidence="1">
    <location>
        <begin position="20"/>
        <end position="42"/>
    </location>
</feature>
<dbReference type="RefSeq" id="WP_020975339.1">
    <property type="nucleotide sequence ID" value="NC_022198.1"/>
</dbReference>
<dbReference type="STRING" id="1348662.CARG_00040"/>
<keyword evidence="1" id="KW-0472">Membrane</keyword>
<gene>
    <name evidence="3" type="ORF">CARG_00040</name>
</gene>
<dbReference type="KEGG" id="caz:CARG_00040"/>
<evidence type="ECO:0000313" key="4">
    <source>
        <dbReference type="Proteomes" id="UP000016943"/>
    </source>
</evidence>
<reference evidence="3 4" key="1">
    <citation type="journal article" date="2013" name="Genome Announc.">
        <title>Whole-Genome Sequence of the Clinical Strain Corynebacterium argentoratense DSM 44202, Isolated from a Human Throat Specimen.</title>
        <authorList>
            <person name="Bomholt C."/>
            <person name="Glaub A."/>
            <person name="Gravermann K."/>
            <person name="Albersmeier A."/>
            <person name="Brinkrolf K."/>
            <person name="Ruckert C."/>
            <person name="Tauch A."/>
        </authorList>
    </citation>
    <scope>NUCLEOTIDE SEQUENCE [LARGE SCALE GENOMIC DNA]</scope>
    <source>
        <strain evidence="3">DSM 44202</strain>
    </source>
</reference>
<dbReference type="PATRIC" id="fig|1348662.3.peg.9"/>
<dbReference type="EMBL" id="CP006365">
    <property type="protein sequence ID" value="AGU14219.1"/>
    <property type="molecule type" value="Genomic_DNA"/>
</dbReference>
<evidence type="ECO:0000256" key="1">
    <source>
        <dbReference type="SAM" id="Phobius"/>
    </source>
</evidence>
<name>U3GSG7_9CORY</name>
<dbReference type="AlphaFoldDB" id="U3GSG7"/>
<organism evidence="3 4">
    <name type="scientific">Corynebacterium argentoratense DSM 44202</name>
    <dbReference type="NCBI Taxonomy" id="1348662"/>
    <lineage>
        <taxon>Bacteria</taxon>
        <taxon>Bacillati</taxon>
        <taxon>Actinomycetota</taxon>
        <taxon>Actinomycetes</taxon>
        <taxon>Mycobacteriales</taxon>
        <taxon>Corynebacteriaceae</taxon>
        <taxon>Corynebacterium</taxon>
    </lineage>
</organism>
<proteinExistence type="predicted"/>
<accession>U3GSG7</accession>
<dbReference type="eggNOG" id="ENOG5030HSW">
    <property type="taxonomic scope" value="Bacteria"/>
</dbReference>